<dbReference type="SUPFAM" id="SSF53927">
    <property type="entry name" value="Cytidine deaminase-like"/>
    <property type="match status" value="1"/>
</dbReference>
<keyword evidence="3" id="KW-0378">Hydrolase</keyword>
<evidence type="ECO:0000256" key="4">
    <source>
        <dbReference type="ARBA" id="ARBA00022833"/>
    </source>
</evidence>
<dbReference type="InterPro" id="IPR015517">
    <property type="entry name" value="dCMP_deaminase-rel"/>
</dbReference>
<dbReference type="Proteomes" id="UP000002484">
    <property type="component" value="Chromosome"/>
</dbReference>
<keyword evidence="4" id="KW-0862">Zinc</keyword>
<dbReference type="InterPro" id="IPR016192">
    <property type="entry name" value="APOBEC/CMP_deaminase_Zn-bd"/>
</dbReference>
<dbReference type="PROSITE" id="PS51747">
    <property type="entry name" value="CYT_DCMP_DEAMINASES_2"/>
    <property type="match status" value="1"/>
</dbReference>
<dbReference type="STRING" id="298654.FraEuI1c_3548"/>
<dbReference type="RefSeq" id="WP_013424673.1">
    <property type="nucleotide sequence ID" value="NC_014666.1"/>
</dbReference>
<dbReference type="EMBL" id="CP002299">
    <property type="protein sequence ID" value="ADP81555.1"/>
    <property type="molecule type" value="Genomic_DNA"/>
</dbReference>
<keyword evidence="7" id="KW-1185">Reference proteome</keyword>
<protein>
    <submittedName>
        <fullName evidence="6">CMP/dCMP deaminase zinc-binding protein</fullName>
    </submittedName>
</protein>
<organism evidence="6 7">
    <name type="scientific">Pseudofrankia inefficax (strain DSM 45817 / CECT 9037 / DDB 130130 / EuI1c)</name>
    <name type="common">Frankia inefficax</name>
    <dbReference type="NCBI Taxonomy" id="298654"/>
    <lineage>
        <taxon>Bacteria</taxon>
        <taxon>Bacillati</taxon>
        <taxon>Actinomycetota</taxon>
        <taxon>Actinomycetes</taxon>
        <taxon>Frankiales</taxon>
        <taxon>Frankiaceae</taxon>
        <taxon>Pseudofrankia</taxon>
    </lineage>
</organism>
<dbReference type="Gene3D" id="3.40.50.300">
    <property type="entry name" value="P-loop containing nucleotide triphosphate hydrolases"/>
    <property type="match status" value="1"/>
</dbReference>
<evidence type="ECO:0000256" key="2">
    <source>
        <dbReference type="ARBA" id="ARBA00022723"/>
    </source>
</evidence>
<dbReference type="InParanoid" id="E3IZC8"/>
<dbReference type="AlphaFoldDB" id="E3IZC8"/>
<dbReference type="Gene3D" id="3.40.140.10">
    <property type="entry name" value="Cytidine Deaminase, domain 2"/>
    <property type="match status" value="1"/>
</dbReference>
<dbReference type="PROSITE" id="PS00903">
    <property type="entry name" value="CYT_DCMP_DEAMINASES_1"/>
    <property type="match status" value="1"/>
</dbReference>
<evidence type="ECO:0000313" key="6">
    <source>
        <dbReference type="EMBL" id="ADP81555.1"/>
    </source>
</evidence>
<feature type="domain" description="CMP/dCMP-type deaminase" evidence="5">
    <location>
        <begin position="346"/>
        <end position="442"/>
    </location>
</feature>
<dbReference type="InterPro" id="IPR002125">
    <property type="entry name" value="CMP_dCMP_dom"/>
</dbReference>
<dbReference type="HOGENOM" id="CLU_029260_0_0_11"/>
<evidence type="ECO:0000259" key="5">
    <source>
        <dbReference type="PROSITE" id="PS51747"/>
    </source>
</evidence>
<dbReference type="KEGG" id="fri:FraEuI1c_3548"/>
<name>E3IZC8_PSEI1</name>
<evidence type="ECO:0000256" key="3">
    <source>
        <dbReference type="ARBA" id="ARBA00022801"/>
    </source>
</evidence>
<accession>E3IZC8</accession>
<dbReference type="InterPro" id="IPR016193">
    <property type="entry name" value="Cytidine_deaminase-like"/>
</dbReference>
<evidence type="ECO:0000256" key="1">
    <source>
        <dbReference type="ARBA" id="ARBA00006576"/>
    </source>
</evidence>
<gene>
    <name evidence="6" type="ordered locus">FraEuI1c_3548</name>
</gene>
<dbReference type="GO" id="GO:0004132">
    <property type="term" value="F:dCMP deaminase activity"/>
    <property type="evidence" value="ECO:0007669"/>
    <property type="project" value="TreeGrafter"/>
</dbReference>
<dbReference type="eggNOG" id="COG2131">
    <property type="taxonomic scope" value="Bacteria"/>
</dbReference>
<dbReference type="PANTHER" id="PTHR11086:SF18">
    <property type="entry name" value="DEOXYCYTIDYLATE DEAMINASE"/>
    <property type="match status" value="1"/>
</dbReference>
<dbReference type="GO" id="GO:0008270">
    <property type="term" value="F:zinc ion binding"/>
    <property type="evidence" value="ECO:0007669"/>
    <property type="project" value="InterPro"/>
</dbReference>
<proteinExistence type="inferred from homology"/>
<dbReference type="GO" id="GO:0005737">
    <property type="term" value="C:cytoplasm"/>
    <property type="evidence" value="ECO:0007669"/>
    <property type="project" value="TreeGrafter"/>
</dbReference>
<sequence>MAEKRTATRRDTAGCQLGLAEHLRTPELVFGIVRTVGTEIAPVVQELHAALAAANYLVFRIDLDTLLAPLVSSPDTPADEPTRRELLMDAGDRLRDELGRADGVALAGVREIHRIRGDASVDHTRPRAFVLDGLSHKAEVETLRQVYGRRAFFIAADAPRPERARLLAQLFERSSGLDATDAERAATHAVDRDFGLATSLTAPPVGRGMRLSSSAALERCDLFVRCDDPTQTRRHVRRLVECIHSHPFHTLTMDELGMAAAYRGSLTTAVLARRVGTAIMVDEQIVAVGANEVPKAGGGYYHTESQPDGREFMAGLDASDGIRAQILADLLARLRPGWFTPELQKRTIAELTQLAINDEDIRDADLFDVIEYGRTTHAEMVAITSAARRGIAIGGGTLYSTTLPCHECTRNIIASGLARVVYLEPYQKSKGGELHRDAIDLFPEPVSPRPSHAGPTGRPDRVSIEPFSGFSHNRLSDLFSWVPRKADDVRRTAGEPIRLDGRAVIWRAHEAALRPSISDPAFAETDGLTRLVTEMRVLAALPDGRPRADCAPLADLEALLDRIAGTLDGTAP</sequence>
<reference evidence="6 7" key="1">
    <citation type="submission" date="2010-10" db="EMBL/GenBank/DDBJ databases">
        <title>Complete sequence of Frankia sp. EuI1c.</title>
        <authorList>
            <consortium name="US DOE Joint Genome Institute"/>
            <person name="Lucas S."/>
            <person name="Copeland A."/>
            <person name="Lapidus A."/>
            <person name="Cheng J.-F."/>
            <person name="Bruce D."/>
            <person name="Goodwin L."/>
            <person name="Pitluck S."/>
            <person name="Chertkov O."/>
            <person name="Detter J.C."/>
            <person name="Han C."/>
            <person name="Tapia R."/>
            <person name="Land M."/>
            <person name="Hauser L."/>
            <person name="Jeffries C."/>
            <person name="Kyrpides N."/>
            <person name="Ivanova N."/>
            <person name="Mikhailova N."/>
            <person name="Beauchemin N."/>
            <person name="Sen A."/>
            <person name="Sur S.A."/>
            <person name="Gtari M."/>
            <person name="Wall L."/>
            <person name="Tisa L."/>
            <person name="Woyke T."/>
        </authorList>
    </citation>
    <scope>NUCLEOTIDE SEQUENCE [LARGE SCALE GENOMIC DNA]</scope>
    <source>
        <strain evidence="7">DSM 45817 / CECT 9037 / EuI1c</strain>
    </source>
</reference>
<evidence type="ECO:0000313" key="7">
    <source>
        <dbReference type="Proteomes" id="UP000002484"/>
    </source>
</evidence>
<comment type="similarity">
    <text evidence="1">Belongs to the cytidine and deoxycytidylate deaminase family.</text>
</comment>
<keyword evidence="2" id="KW-0479">Metal-binding</keyword>
<dbReference type="InterPro" id="IPR027417">
    <property type="entry name" value="P-loop_NTPase"/>
</dbReference>
<dbReference type="Pfam" id="PF00383">
    <property type="entry name" value="dCMP_cyt_deam_1"/>
    <property type="match status" value="1"/>
</dbReference>
<dbReference type="PANTHER" id="PTHR11086">
    <property type="entry name" value="DEOXYCYTIDYLATE DEAMINASE-RELATED"/>
    <property type="match status" value="1"/>
</dbReference>